<dbReference type="Gramene" id="TraesJUL3A03G01366770.1">
    <property type="protein sequence ID" value="TraesJUL3A03G01366770.1.CDS1"/>
    <property type="gene ID" value="TraesJUL3A03G01366770"/>
</dbReference>
<dbReference type="Gramene" id="TraesCS3A02G137700.1">
    <property type="protein sequence ID" value="TraesCS3A02G137700.1.cds1"/>
    <property type="gene ID" value="TraesCS3A02G137700"/>
</dbReference>
<dbReference type="STRING" id="4565.A0A3B6ECN8"/>
<keyword evidence="2" id="KW-1185">Reference proteome</keyword>
<dbReference type="Gramene" id="TraesRN3A0100314800.1">
    <property type="protein sequence ID" value="TraesRN3A0100314800.1"/>
    <property type="gene ID" value="TraesRN3A0100314800"/>
</dbReference>
<accession>A0A3B6ECN8</accession>
<evidence type="ECO:0000313" key="1">
    <source>
        <dbReference type="EnsemblPlants" id="TraesCS3A02G137700.1.cds1"/>
    </source>
</evidence>
<dbReference type="Gramene" id="TraesSYM3A03G01376490.1">
    <property type="protein sequence ID" value="TraesSYM3A03G01376490.1.CDS1"/>
    <property type="gene ID" value="TraesSYM3A03G01376490"/>
</dbReference>
<dbReference type="Proteomes" id="UP000019116">
    <property type="component" value="Chromosome 3A"/>
</dbReference>
<dbReference type="Gramene" id="TraesNOR3A03G01375170.1">
    <property type="protein sequence ID" value="TraesNOR3A03G01375170.1.CDS1"/>
    <property type="gene ID" value="TraesNOR3A03G01375170"/>
</dbReference>
<organism evidence="1">
    <name type="scientific">Triticum aestivum</name>
    <name type="common">Wheat</name>
    <dbReference type="NCBI Taxonomy" id="4565"/>
    <lineage>
        <taxon>Eukaryota</taxon>
        <taxon>Viridiplantae</taxon>
        <taxon>Streptophyta</taxon>
        <taxon>Embryophyta</taxon>
        <taxon>Tracheophyta</taxon>
        <taxon>Spermatophyta</taxon>
        <taxon>Magnoliopsida</taxon>
        <taxon>Liliopsida</taxon>
        <taxon>Poales</taxon>
        <taxon>Poaceae</taxon>
        <taxon>BOP clade</taxon>
        <taxon>Pooideae</taxon>
        <taxon>Triticodae</taxon>
        <taxon>Triticeae</taxon>
        <taxon>Triticinae</taxon>
        <taxon>Triticum</taxon>
    </lineage>
</organism>
<dbReference type="Gramene" id="TraesCS6A03G0648000.1">
    <property type="protein sequence ID" value="TraesCS6A03G0648000.1.CDS1"/>
    <property type="gene ID" value="TraesCS6A03G0648000"/>
</dbReference>
<dbReference type="EnsemblPlants" id="TraesCS3A02G137700.1">
    <property type="protein sequence ID" value="TraesCS3A02G137700.1.cds1"/>
    <property type="gene ID" value="TraesCS3A02G137700"/>
</dbReference>
<dbReference type="Gramene" id="TraesROB_scaffold_1032437_01G000100.1">
    <property type="protein sequence ID" value="TraesROB_scaffold_1032437_01G000100.1"/>
    <property type="gene ID" value="TraesROB_scaffold_1032437_01G000100"/>
</dbReference>
<dbReference type="AlphaFoldDB" id="A0A3B6ECN8"/>
<dbReference type="Gramene" id="TraesCAD_scaffold_175121_01G000100.1">
    <property type="protein sequence ID" value="TraesCAD_scaffold_175121_01G000100.1"/>
    <property type="gene ID" value="TraesCAD_scaffold_175121_01G000100"/>
</dbReference>
<reference evidence="1" key="2">
    <citation type="submission" date="2018-10" db="UniProtKB">
        <authorList>
            <consortium name="EnsemblPlants"/>
        </authorList>
    </citation>
    <scope>IDENTIFICATION</scope>
</reference>
<reference evidence="1" key="1">
    <citation type="submission" date="2018-08" db="EMBL/GenBank/DDBJ databases">
        <authorList>
            <person name="Rossello M."/>
        </authorList>
    </citation>
    <scope>NUCLEOTIDE SEQUENCE [LARGE SCALE GENOMIC DNA]</scope>
    <source>
        <strain evidence="1">cv. Chinese Spring</strain>
    </source>
</reference>
<evidence type="ECO:0000313" key="2">
    <source>
        <dbReference type="Proteomes" id="UP000019116"/>
    </source>
</evidence>
<dbReference type="Gramene" id="TraesARI3A03G01375010.1">
    <property type="protein sequence ID" value="TraesARI3A03G01375010.1.CDS1"/>
    <property type="gene ID" value="TraesARI3A03G01375010"/>
</dbReference>
<proteinExistence type="predicted"/>
<sequence>MIKTWLGLHDVHPTDWGGMVSVKEWWCSNTCGRSQSRRPLLSLILISWEIWNERNARVFFNNATPVVMLVTHIKVEASSGCLAG</sequence>
<dbReference type="OrthoDB" id="682412at2759"/>
<dbReference type="Gramene" id="TraesSTA3A03G01346520.1">
    <property type="protein sequence ID" value="TraesSTA3A03G01346520.1.CDS1"/>
    <property type="gene ID" value="TraesSTA3A03G01346520"/>
</dbReference>
<name>A0A3B6ECN8_WHEAT</name>
<protein>
    <submittedName>
        <fullName evidence="1">Uncharacterized protein</fullName>
    </submittedName>
</protein>
<dbReference type="Gramene" id="TraesWEE_scaffold_071876_01G000100.1">
    <property type="protein sequence ID" value="TraesWEE_scaffold_071876_01G000100.1"/>
    <property type="gene ID" value="TraesWEE_scaffold_071876_01G000100"/>
</dbReference>